<evidence type="ECO:0000313" key="2">
    <source>
        <dbReference type="Proteomes" id="UP001239111"/>
    </source>
</evidence>
<organism evidence="1 2">
    <name type="scientific">Eretmocerus hayati</name>
    <dbReference type="NCBI Taxonomy" id="131215"/>
    <lineage>
        <taxon>Eukaryota</taxon>
        <taxon>Metazoa</taxon>
        <taxon>Ecdysozoa</taxon>
        <taxon>Arthropoda</taxon>
        <taxon>Hexapoda</taxon>
        <taxon>Insecta</taxon>
        <taxon>Pterygota</taxon>
        <taxon>Neoptera</taxon>
        <taxon>Endopterygota</taxon>
        <taxon>Hymenoptera</taxon>
        <taxon>Apocrita</taxon>
        <taxon>Proctotrupomorpha</taxon>
        <taxon>Chalcidoidea</taxon>
        <taxon>Aphelinidae</taxon>
        <taxon>Aphelininae</taxon>
        <taxon>Eretmocerus</taxon>
    </lineage>
</organism>
<protein>
    <submittedName>
        <fullName evidence="1">Uncharacterized protein</fullName>
    </submittedName>
</protein>
<dbReference type="EMBL" id="CM056742">
    <property type="protein sequence ID" value="KAJ8681038.1"/>
    <property type="molecule type" value="Genomic_DNA"/>
</dbReference>
<keyword evidence="2" id="KW-1185">Reference proteome</keyword>
<evidence type="ECO:0000313" key="1">
    <source>
        <dbReference type="EMBL" id="KAJ8681038.1"/>
    </source>
</evidence>
<comment type="caution">
    <text evidence="1">The sequence shown here is derived from an EMBL/GenBank/DDBJ whole genome shotgun (WGS) entry which is preliminary data.</text>
</comment>
<proteinExistence type="predicted"/>
<name>A0ACC2PC71_9HYME</name>
<gene>
    <name evidence="1" type="ORF">QAD02_016825</name>
</gene>
<accession>A0ACC2PC71</accession>
<sequence length="460" mass="51677">MARRSILLESVRRLSTQIVPNVCIVGAGPAGFYAAQQILKSIDSVKVDILERLPVPFGLVRFGVAPDHPEVKNVINTFTKTAKDSRVQFLGNVNVGKDVSVQELRDNYHAVLLTYGAEEDKQLNIPGENLQNVISARSFVGWYNGFPDDRNLNINLDVEDAVILGQGNVAIDVARFLLSPIDRLKNTDITSYSLDRLSQSRIKRVWLVGRRGPLQAAFTIAELRELLRLEKCRTRWRSKDFEGLQEILPQLERPRRRLTDLMLKSLQDTSTNHGEFSKELNPVFLRSPVQIAGSDYVQKVVFSVNKLEGQNLLKQTAKQTDETEEIPCGLVVRSIGYKSVRVDPSLPFDSQFGRVINSSGKIEKNLYAAGWVATGPVGVILSTMTNAFKVGQLLSEEIDTTRKTDGYHGLQEILLQRGVSPVSFQDWEKIDQEECRRGSRCGKPREKIVDILEMMKIARS</sequence>
<dbReference type="Proteomes" id="UP001239111">
    <property type="component" value="Chromosome 2"/>
</dbReference>
<reference evidence="1" key="1">
    <citation type="submission" date="2023-04" db="EMBL/GenBank/DDBJ databases">
        <title>A chromosome-level genome assembly of the parasitoid wasp Eretmocerus hayati.</title>
        <authorList>
            <person name="Zhong Y."/>
            <person name="Liu S."/>
            <person name="Liu Y."/>
        </authorList>
    </citation>
    <scope>NUCLEOTIDE SEQUENCE</scope>
    <source>
        <strain evidence="1">ZJU_SS_LIU_2023</strain>
    </source>
</reference>